<name>A0AAW7CHL4_9GAMM</name>
<feature type="signal peptide" evidence="1">
    <location>
        <begin position="1"/>
        <end position="24"/>
    </location>
</feature>
<sequence length="44" mass="4917">MNYFKKLLMALSVSFILLSTTTIASSECPPTHPDCGDDIWVQNQ</sequence>
<evidence type="ECO:0000313" key="3">
    <source>
        <dbReference type="Proteomes" id="UP001224739"/>
    </source>
</evidence>
<evidence type="ECO:0000313" key="2">
    <source>
        <dbReference type="EMBL" id="MDL5353947.1"/>
    </source>
</evidence>
<feature type="chain" id="PRO_5043857514" evidence="1">
    <location>
        <begin position="25"/>
        <end position="44"/>
    </location>
</feature>
<comment type="caution">
    <text evidence="2">The sequence shown here is derived from an EMBL/GenBank/DDBJ whole genome shotgun (WGS) entry which is preliminary data.</text>
</comment>
<accession>A0AAW7CHL4</accession>
<dbReference type="GeneID" id="83610894"/>
<proteinExistence type="predicted"/>
<keyword evidence="1" id="KW-0732">Signal</keyword>
<reference evidence="2" key="1">
    <citation type="submission" date="2023-06" db="EMBL/GenBank/DDBJ databases">
        <title>Acute promotion of culturable opportunistic pathogens and persistent increase of antibiotic resistance following antibiotic exposure in mouse gut microbiota.</title>
        <authorList>
            <person name="Li L."/>
            <person name="Wang B."/>
            <person name="Sun Y."/>
            <person name="Wang M."/>
            <person name="Xu H."/>
        </authorList>
    </citation>
    <scope>NUCLEOTIDE SEQUENCE</scope>
    <source>
        <strain evidence="2">EPA10_1</strain>
    </source>
</reference>
<gene>
    <name evidence="2" type="ORF">QSH02_03705</name>
</gene>
<dbReference type="AlphaFoldDB" id="A0AAW7CHL4"/>
<evidence type="ECO:0000256" key="1">
    <source>
        <dbReference type="SAM" id="SignalP"/>
    </source>
</evidence>
<protein>
    <submittedName>
        <fullName evidence="2">Uncharacterized protein</fullName>
    </submittedName>
</protein>
<dbReference type="EMBL" id="JASVWL010000001">
    <property type="protein sequence ID" value="MDL5353947.1"/>
    <property type="molecule type" value="Genomic_DNA"/>
</dbReference>
<dbReference type="Proteomes" id="UP001224739">
    <property type="component" value="Unassembled WGS sequence"/>
</dbReference>
<organism evidence="2 3">
    <name type="scientific">Proteus faecis</name>
    <dbReference type="NCBI Taxonomy" id="2050967"/>
    <lineage>
        <taxon>Bacteria</taxon>
        <taxon>Pseudomonadati</taxon>
        <taxon>Pseudomonadota</taxon>
        <taxon>Gammaproteobacteria</taxon>
        <taxon>Enterobacterales</taxon>
        <taxon>Morganellaceae</taxon>
        <taxon>Proteus</taxon>
    </lineage>
</organism>
<dbReference type="RefSeq" id="WP_267128368.1">
    <property type="nucleotide sequence ID" value="NZ_JAIKTY010000199.1"/>
</dbReference>